<comment type="caution">
    <text evidence="2">Lacks conserved residue(s) required for the propagation of feature annotation.</text>
</comment>
<dbReference type="Proteomes" id="UP000314986">
    <property type="component" value="Unassembled WGS sequence"/>
</dbReference>
<protein>
    <recommendedName>
        <fullName evidence="3">Sushi domain-containing protein</fullName>
    </recommendedName>
</protein>
<reference evidence="4" key="5">
    <citation type="submission" date="2025-09" db="UniProtKB">
        <authorList>
            <consortium name="Ensembl"/>
        </authorList>
    </citation>
    <scope>IDENTIFICATION</scope>
</reference>
<dbReference type="InParanoid" id="A0A4W3GTI8"/>
<dbReference type="Gene3D" id="2.10.70.10">
    <property type="entry name" value="Complement Module, domain 1"/>
    <property type="match status" value="1"/>
</dbReference>
<dbReference type="CDD" id="cd00033">
    <property type="entry name" value="CCP"/>
    <property type="match status" value="1"/>
</dbReference>
<reference evidence="5" key="2">
    <citation type="journal article" date="2007" name="PLoS Biol.">
        <title>Survey sequencing and comparative analysis of the elephant shark (Callorhinchus milii) genome.</title>
        <authorList>
            <person name="Venkatesh B."/>
            <person name="Kirkness E.F."/>
            <person name="Loh Y.H."/>
            <person name="Halpern A.L."/>
            <person name="Lee A.P."/>
            <person name="Johnson J."/>
            <person name="Dandona N."/>
            <person name="Viswanathan L.D."/>
            <person name="Tay A."/>
            <person name="Venter J.C."/>
            <person name="Strausberg R.L."/>
            <person name="Brenner S."/>
        </authorList>
    </citation>
    <scope>NUCLEOTIDE SEQUENCE [LARGE SCALE GENOMIC DNA]</scope>
</reference>
<accession>A0A4W3GTI8</accession>
<evidence type="ECO:0000259" key="3">
    <source>
        <dbReference type="PROSITE" id="PS50923"/>
    </source>
</evidence>
<dbReference type="PROSITE" id="PS50923">
    <property type="entry name" value="SUSHI"/>
    <property type="match status" value="1"/>
</dbReference>
<keyword evidence="5" id="KW-1185">Reference proteome</keyword>
<dbReference type="InterPro" id="IPR035976">
    <property type="entry name" value="Sushi/SCR/CCP_sf"/>
</dbReference>
<reference evidence="4" key="4">
    <citation type="submission" date="2025-08" db="UniProtKB">
        <authorList>
            <consortium name="Ensembl"/>
        </authorList>
    </citation>
    <scope>IDENTIFICATION</scope>
</reference>
<evidence type="ECO:0000256" key="1">
    <source>
        <dbReference type="ARBA" id="ARBA00023157"/>
    </source>
</evidence>
<proteinExistence type="predicted"/>
<dbReference type="InterPro" id="IPR000436">
    <property type="entry name" value="Sushi_SCR_CCP_dom"/>
</dbReference>
<evidence type="ECO:0000313" key="4">
    <source>
        <dbReference type="Ensembl" id="ENSCMIP00000007508.1"/>
    </source>
</evidence>
<evidence type="ECO:0000313" key="5">
    <source>
        <dbReference type="Proteomes" id="UP000314986"/>
    </source>
</evidence>
<name>A0A4W3GTI8_CALMI</name>
<organism evidence="4 5">
    <name type="scientific">Callorhinchus milii</name>
    <name type="common">Ghost shark</name>
    <dbReference type="NCBI Taxonomy" id="7868"/>
    <lineage>
        <taxon>Eukaryota</taxon>
        <taxon>Metazoa</taxon>
        <taxon>Chordata</taxon>
        <taxon>Craniata</taxon>
        <taxon>Vertebrata</taxon>
        <taxon>Chondrichthyes</taxon>
        <taxon>Holocephali</taxon>
        <taxon>Chimaeriformes</taxon>
        <taxon>Callorhinchidae</taxon>
        <taxon>Callorhinchus</taxon>
    </lineage>
</organism>
<keyword evidence="2" id="KW-0768">Sushi</keyword>
<keyword evidence="1" id="KW-1015">Disulfide bond</keyword>
<reference evidence="5" key="1">
    <citation type="journal article" date="2006" name="Science">
        <title>Ancient noncoding elements conserved in the human genome.</title>
        <authorList>
            <person name="Venkatesh B."/>
            <person name="Kirkness E.F."/>
            <person name="Loh Y.H."/>
            <person name="Halpern A.L."/>
            <person name="Lee A.P."/>
            <person name="Johnson J."/>
            <person name="Dandona N."/>
            <person name="Viswanathan L.D."/>
            <person name="Tay A."/>
            <person name="Venter J.C."/>
            <person name="Strausberg R.L."/>
            <person name="Brenner S."/>
        </authorList>
    </citation>
    <scope>NUCLEOTIDE SEQUENCE [LARGE SCALE GENOMIC DNA]</scope>
</reference>
<dbReference type="SMART" id="SM00032">
    <property type="entry name" value="CCP"/>
    <property type="match status" value="1"/>
</dbReference>
<dbReference type="SUPFAM" id="SSF57535">
    <property type="entry name" value="Complement control module/SCR domain"/>
    <property type="match status" value="1"/>
</dbReference>
<feature type="domain" description="Sushi" evidence="3">
    <location>
        <begin position="11"/>
        <end position="74"/>
    </location>
</feature>
<dbReference type="Pfam" id="PF00084">
    <property type="entry name" value="Sushi"/>
    <property type="match status" value="1"/>
</dbReference>
<dbReference type="AlphaFoldDB" id="A0A4W3GTI8"/>
<evidence type="ECO:0000256" key="2">
    <source>
        <dbReference type="PROSITE-ProRule" id="PRU00302"/>
    </source>
</evidence>
<sequence length="98" mass="10860">MVETIICFKEGECTHPPKLKNGYPDIDLTQTSFPVGTKIDYKCDKDFILAKGKHTFTYCQTDLSWTAIETACEGGHQGPTSAPSKHGTGKYTYIINLL</sequence>
<dbReference type="Ensembl" id="ENSCMIT00000007732.1">
    <property type="protein sequence ID" value="ENSCMIP00000007508.1"/>
    <property type="gene ID" value="ENSCMIG00000004123.1"/>
</dbReference>
<dbReference type="GeneTree" id="ENSGT00970000198169"/>
<reference evidence="5" key="3">
    <citation type="journal article" date="2014" name="Nature">
        <title>Elephant shark genome provides unique insights into gnathostome evolution.</title>
        <authorList>
            <consortium name="International Elephant Shark Genome Sequencing Consortium"/>
            <person name="Venkatesh B."/>
            <person name="Lee A.P."/>
            <person name="Ravi V."/>
            <person name="Maurya A.K."/>
            <person name="Lian M.M."/>
            <person name="Swann J.B."/>
            <person name="Ohta Y."/>
            <person name="Flajnik M.F."/>
            <person name="Sutoh Y."/>
            <person name="Kasahara M."/>
            <person name="Hoon S."/>
            <person name="Gangu V."/>
            <person name="Roy S.W."/>
            <person name="Irimia M."/>
            <person name="Korzh V."/>
            <person name="Kondrychyn I."/>
            <person name="Lim Z.W."/>
            <person name="Tay B.H."/>
            <person name="Tohari S."/>
            <person name="Kong K.W."/>
            <person name="Ho S."/>
            <person name="Lorente-Galdos B."/>
            <person name="Quilez J."/>
            <person name="Marques-Bonet T."/>
            <person name="Raney B.J."/>
            <person name="Ingham P.W."/>
            <person name="Tay A."/>
            <person name="Hillier L.W."/>
            <person name="Minx P."/>
            <person name="Boehm T."/>
            <person name="Wilson R.K."/>
            <person name="Brenner S."/>
            <person name="Warren W.C."/>
        </authorList>
    </citation>
    <scope>NUCLEOTIDE SEQUENCE [LARGE SCALE GENOMIC DNA]</scope>
</reference>